<evidence type="ECO:0000256" key="1">
    <source>
        <dbReference type="SAM" id="SignalP"/>
    </source>
</evidence>
<evidence type="ECO:0000259" key="2">
    <source>
        <dbReference type="Pfam" id="PF24088"/>
    </source>
</evidence>
<reference evidence="4 5" key="1">
    <citation type="submission" date="2018-12" db="EMBL/GenBank/DDBJ databases">
        <authorList>
            <consortium name="Pathogen Informatics"/>
        </authorList>
    </citation>
    <scope>NUCLEOTIDE SEQUENCE [LARGE SCALE GENOMIC DNA]</scope>
    <source>
        <strain evidence="4 5">NCTC10485</strain>
    </source>
</reference>
<feature type="chain" id="PRO_5039189612" evidence="1">
    <location>
        <begin position="27"/>
        <end position="407"/>
    </location>
</feature>
<dbReference type="Proteomes" id="UP000282551">
    <property type="component" value="Chromosome"/>
</dbReference>
<gene>
    <name evidence="4" type="ORF">NCTC10485_02214</name>
</gene>
<keyword evidence="1" id="KW-0732">Signal</keyword>
<name>A0A448I6K8_MYCCI</name>
<dbReference type="AlphaFoldDB" id="A0A448I6K8"/>
<sequence length="407" mass="42811">MGRSALRAVAAAAVALLLAGCATVHSGTAIRDPRADPRTVNTALLDPGDLLTTPRPALGTAGDRAAGALLEARRMAEFVVVPFEVDVTLNGVPPVPNGPVVSPDSLGMTFLNSLIPPAVHPHDFVTGFQSSAGTRAASLTRVTNVVLRFADPDNAAAAARDMGEATLQNPIVVNPSPEKQWRAVPREDRPEVLLYQSDGGGWTSVRAITAHGPYVLAQLTQDKSAENAIALALATVDKQRPALDRFVPTAVDQLAALPADPTGLIARSPVLPEGPRAHASGVYGPHAALNFMDDPVRDQPLFDDVGLQWMLLSMANVYQTRDATGAGQLADGFVAQVSDRKFTRAQPIAGMPTARCLTSPADDPTILDGPLTYCVAPVEEYLIEVTSTQPADAHQLVAAQYLMLVAP</sequence>
<accession>A0A448I6K8</accession>
<organism evidence="4 5">
    <name type="scientific">Mycolicibacterium chitae</name>
    <name type="common">Mycobacterium chitae</name>
    <dbReference type="NCBI Taxonomy" id="1792"/>
    <lineage>
        <taxon>Bacteria</taxon>
        <taxon>Bacillati</taxon>
        <taxon>Actinomycetota</taxon>
        <taxon>Actinomycetes</taxon>
        <taxon>Mycobacteriales</taxon>
        <taxon>Mycobacteriaceae</taxon>
        <taxon>Mycolicibacterium</taxon>
    </lineage>
</organism>
<dbReference type="RefSeq" id="WP_126333786.1">
    <property type="nucleotide sequence ID" value="NZ_AP022604.1"/>
</dbReference>
<dbReference type="InterPro" id="IPR055797">
    <property type="entry name" value="DUF7373"/>
</dbReference>
<dbReference type="PROSITE" id="PS51257">
    <property type="entry name" value="PROKAR_LIPOPROTEIN"/>
    <property type="match status" value="1"/>
</dbReference>
<evidence type="ECO:0000313" key="5">
    <source>
        <dbReference type="Proteomes" id="UP000282551"/>
    </source>
</evidence>
<protein>
    <submittedName>
        <fullName evidence="4">Uncharacterized protein</fullName>
    </submittedName>
</protein>
<evidence type="ECO:0000313" key="4">
    <source>
        <dbReference type="EMBL" id="VEG47922.1"/>
    </source>
</evidence>
<feature type="domain" description="DUF7373" evidence="3">
    <location>
        <begin position="275"/>
        <end position="405"/>
    </location>
</feature>
<evidence type="ECO:0000259" key="3">
    <source>
        <dbReference type="Pfam" id="PF24092"/>
    </source>
</evidence>
<proteinExistence type="predicted"/>
<feature type="signal peptide" evidence="1">
    <location>
        <begin position="1"/>
        <end position="26"/>
    </location>
</feature>
<dbReference type="EMBL" id="LR134355">
    <property type="protein sequence ID" value="VEG47922.1"/>
    <property type="molecule type" value="Genomic_DNA"/>
</dbReference>
<feature type="domain" description="DUF7373" evidence="2">
    <location>
        <begin position="59"/>
        <end position="258"/>
    </location>
</feature>
<dbReference type="Pfam" id="PF24088">
    <property type="entry name" value="DUF7373"/>
    <property type="match status" value="1"/>
</dbReference>
<dbReference type="OrthoDB" id="4569937at2"/>
<dbReference type="InterPro" id="IPR056463">
    <property type="entry name" value="DUF7373_C"/>
</dbReference>
<dbReference type="Pfam" id="PF24092">
    <property type="entry name" value="DUF7373_C"/>
    <property type="match status" value="1"/>
</dbReference>
<keyword evidence="5" id="KW-1185">Reference proteome</keyword>